<sequence length="398" mass="45677">MTTAFNNKLAALEDYSRRTISTEFTTPRLYSSLLLERQEVSVRRAKPFEQNLFDTNGSDMLREEGADEFEEAMALLSVLNEICQNKSVQARLEQIASAHVDVLNSIANLNTQLTELKESNSVNEIRDAKTQDGDLMPDILREEREIFALEQMLGEKRQLLHQMQIELDGLIEHPESELVNQETNEMEEDPELEAETVQKKLEIERLDRQIQEQRQQEEEQLTIYEELLRESNELSASQQDSETVQEDDSSFNFNEIVRLWNKAKDQNGDTKIQAKGIQEAYLKLERLLDNLERCQRHIVNLDMLQQISIQLVANCADPTVPEFDPPRTINVILTARTLQLIMEAGGSIPLQELKDQIGKEAVERGESEQLGIQALYTLVASYLIQIDRSQKPNLVSFT</sequence>
<proteinExistence type="predicted"/>
<gene>
    <name evidence="2" type="ORF">BGZ65_003000</name>
</gene>
<dbReference type="Proteomes" id="UP000749646">
    <property type="component" value="Unassembled WGS sequence"/>
</dbReference>
<evidence type="ECO:0000313" key="2">
    <source>
        <dbReference type="EMBL" id="KAF9982316.1"/>
    </source>
</evidence>
<keyword evidence="3" id="KW-1185">Reference proteome</keyword>
<keyword evidence="1" id="KW-0175">Coiled coil</keyword>
<evidence type="ECO:0000256" key="1">
    <source>
        <dbReference type="SAM" id="Coils"/>
    </source>
</evidence>
<feature type="coiled-coil region" evidence="1">
    <location>
        <begin position="274"/>
        <end position="304"/>
    </location>
</feature>
<dbReference type="EMBL" id="JAAAHW010003597">
    <property type="protein sequence ID" value="KAF9982316.1"/>
    <property type="molecule type" value="Genomic_DNA"/>
</dbReference>
<comment type="caution">
    <text evidence="2">The sequence shown here is derived from an EMBL/GenBank/DDBJ whole genome shotgun (WGS) entry which is preliminary data.</text>
</comment>
<accession>A0A9P6M9H7</accession>
<dbReference type="AlphaFoldDB" id="A0A9P6M9H7"/>
<evidence type="ECO:0000313" key="3">
    <source>
        <dbReference type="Proteomes" id="UP000749646"/>
    </source>
</evidence>
<organism evidence="2 3">
    <name type="scientific">Modicella reniformis</name>
    <dbReference type="NCBI Taxonomy" id="1440133"/>
    <lineage>
        <taxon>Eukaryota</taxon>
        <taxon>Fungi</taxon>
        <taxon>Fungi incertae sedis</taxon>
        <taxon>Mucoromycota</taxon>
        <taxon>Mortierellomycotina</taxon>
        <taxon>Mortierellomycetes</taxon>
        <taxon>Mortierellales</taxon>
        <taxon>Mortierellaceae</taxon>
        <taxon>Modicella</taxon>
    </lineage>
</organism>
<protein>
    <submittedName>
        <fullName evidence="2">Uncharacterized protein</fullName>
    </submittedName>
</protein>
<feature type="coiled-coil region" evidence="1">
    <location>
        <begin position="196"/>
        <end position="234"/>
    </location>
</feature>
<dbReference type="OrthoDB" id="2383523at2759"/>
<reference evidence="2" key="1">
    <citation type="journal article" date="2020" name="Fungal Divers.">
        <title>Resolving the Mortierellaceae phylogeny through synthesis of multi-gene phylogenetics and phylogenomics.</title>
        <authorList>
            <person name="Vandepol N."/>
            <person name="Liber J."/>
            <person name="Desiro A."/>
            <person name="Na H."/>
            <person name="Kennedy M."/>
            <person name="Barry K."/>
            <person name="Grigoriev I.V."/>
            <person name="Miller A.N."/>
            <person name="O'Donnell K."/>
            <person name="Stajich J.E."/>
            <person name="Bonito G."/>
        </authorList>
    </citation>
    <scope>NUCLEOTIDE SEQUENCE</scope>
    <source>
        <strain evidence="2">MES-2147</strain>
    </source>
</reference>
<name>A0A9P6M9H7_9FUNG</name>